<feature type="transmembrane region" description="Helical" evidence="1">
    <location>
        <begin position="542"/>
        <end position="567"/>
    </location>
</feature>
<sequence length="577" mass="62073">MKKIIAASMFIMSLLIGPGTILASDIADAIYRADIRATNTSYTAMKVSVPFTWSAQSLLDGYYIDSGFTNLALRDSNGQDITFMPGWDTNPWMFYINQISQNASLNYNLYTGGETSMNGKLAYFPDTAGMTVADAASLEPGNNFEIELSGYFESGNIWNKSQVFGVLNDASGLSVFGSSAITYQYTSGTGAIETVLTNNWEGQTFTATSTNYVSGVDLYGAKYGNPTGNSYIALYATSAGFPIGSPLAVTTFVTSTWTSSLEFRHYDFNAPAVLTNGEKYALVLYVDNGDSSNNIRWYKDDTSPTFADGNRVYSTNSGSSWTNVSGEDFGFKIYTNPIICSYSQLTGEHTIKVTLTAGNSYLYVDGVLADSAAFAGSITDNANGWVIGAGGSMPYLYYAKITVGGVLKGSWEWQYAATFSDLSGNGNDATPSFRTTTTDADVSAAIISYNAYNLSAFVVSDDDDGVQFVDEEDIPDMPSGFFATLDPDRLEFLSPINEIITEAGIPLEFIWYPVIFGGGAAITMISFGLTRKLLPCIIAGGIWTGFLSAALGADLWTVLPFAVVAVTELTNRKTVSL</sequence>
<dbReference type="EMBL" id="JGYD01000025">
    <property type="protein sequence ID" value="KSV17259.1"/>
    <property type="molecule type" value="Genomic_DNA"/>
</dbReference>
<protein>
    <recommendedName>
        <fullName evidence="5">PA14 domain-containing protein</fullName>
    </recommendedName>
</protein>
<feature type="chain" id="PRO_5006894149" description="PA14 domain-containing protein" evidence="2">
    <location>
        <begin position="24"/>
        <end position="577"/>
    </location>
</feature>
<dbReference type="Proteomes" id="UP000053577">
    <property type="component" value="Unassembled WGS sequence"/>
</dbReference>
<accession>A0A0V8M0F7</accession>
<evidence type="ECO:0008006" key="5">
    <source>
        <dbReference type="Google" id="ProtNLM"/>
    </source>
</evidence>
<reference evidence="3 4" key="1">
    <citation type="journal article" date="2015" name="Sci. Rep.">
        <title>A comparative genomics and reductive dehalogenase gene transcription study of two chloroethene-respiring bacteria, Dehalococcoides mccartyi strains MB and 11a.</title>
        <authorList>
            <person name="Low A."/>
            <person name="Shen Z."/>
            <person name="Cheng D."/>
            <person name="Rogers M.J."/>
            <person name="Lee P.K."/>
            <person name="He J."/>
        </authorList>
    </citation>
    <scope>NUCLEOTIDE SEQUENCE [LARGE SCALE GENOMIC DNA]</scope>
    <source>
        <strain evidence="3 4">MB</strain>
    </source>
</reference>
<keyword evidence="1" id="KW-0472">Membrane</keyword>
<name>A0A0V8M0F7_9CHLR</name>
<dbReference type="PATRIC" id="fig|61435.5.peg.1520"/>
<keyword evidence="1" id="KW-0812">Transmembrane</keyword>
<feature type="signal peptide" evidence="2">
    <location>
        <begin position="1"/>
        <end position="23"/>
    </location>
</feature>
<comment type="caution">
    <text evidence="3">The sequence shown here is derived from an EMBL/GenBank/DDBJ whole genome shotgun (WGS) entry which is preliminary data.</text>
</comment>
<dbReference type="AlphaFoldDB" id="A0A0V8M0F7"/>
<evidence type="ECO:0000313" key="4">
    <source>
        <dbReference type="Proteomes" id="UP000053577"/>
    </source>
</evidence>
<proteinExistence type="predicted"/>
<evidence type="ECO:0000256" key="1">
    <source>
        <dbReference type="SAM" id="Phobius"/>
    </source>
</evidence>
<keyword evidence="1" id="KW-1133">Transmembrane helix</keyword>
<evidence type="ECO:0000313" key="3">
    <source>
        <dbReference type="EMBL" id="KSV17259.1"/>
    </source>
</evidence>
<organism evidence="3 4">
    <name type="scientific">Dehalococcoides mccartyi</name>
    <dbReference type="NCBI Taxonomy" id="61435"/>
    <lineage>
        <taxon>Bacteria</taxon>
        <taxon>Bacillati</taxon>
        <taxon>Chloroflexota</taxon>
        <taxon>Dehalococcoidia</taxon>
        <taxon>Dehalococcoidales</taxon>
        <taxon>Dehalococcoidaceae</taxon>
        <taxon>Dehalococcoides</taxon>
    </lineage>
</organism>
<evidence type="ECO:0000256" key="2">
    <source>
        <dbReference type="SAM" id="SignalP"/>
    </source>
</evidence>
<feature type="transmembrane region" description="Helical" evidence="1">
    <location>
        <begin position="509"/>
        <end position="530"/>
    </location>
</feature>
<keyword evidence="2" id="KW-0732">Signal</keyword>
<gene>
    <name evidence="3" type="ORF">DA01_07750</name>
</gene>
<dbReference type="RefSeq" id="WP_058292722.1">
    <property type="nucleotide sequence ID" value="NZ_JGYD01000025.1"/>
</dbReference>